<feature type="compositionally biased region" description="Polar residues" evidence="1">
    <location>
        <begin position="236"/>
        <end position="245"/>
    </location>
</feature>
<organism evidence="2 3">
    <name type="scientific">Diplogelasinospora grovesii</name>
    <dbReference type="NCBI Taxonomy" id="303347"/>
    <lineage>
        <taxon>Eukaryota</taxon>
        <taxon>Fungi</taxon>
        <taxon>Dikarya</taxon>
        <taxon>Ascomycota</taxon>
        <taxon>Pezizomycotina</taxon>
        <taxon>Sordariomycetes</taxon>
        <taxon>Sordariomycetidae</taxon>
        <taxon>Sordariales</taxon>
        <taxon>Diplogelasinosporaceae</taxon>
        <taxon>Diplogelasinospora</taxon>
    </lineage>
</organism>
<dbReference type="Proteomes" id="UP001303473">
    <property type="component" value="Unassembled WGS sequence"/>
</dbReference>
<dbReference type="EMBL" id="MU853771">
    <property type="protein sequence ID" value="KAK3942728.1"/>
    <property type="molecule type" value="Genomic_DNA"/>
</dbReference>
<gene>
    <name evidence="2" type="ORF">QBC46DRAFT_379288</name>
</gene>
<feature type="region of interest" description="Disordered" evidence="1">
    <location>
        <begin position="135"/>
        <end position="446"/>
    </location>
</feature>
<sequence>MPPQSLVELCLRVAIDNVHLITDLSNLPPMATYQILRAIKSPVQLHEVELNTPGLYDETAEHWRRLVKNHFPFLETEYRWEPKYPDEWWKVYNKYKAEQTARDAAATEQLKAAFASREQEKKSKLTTIMSVAEARRMPGALPRHGRGPADGSGWRSGSGSRGDSSGLFSNTRRKMSAVDKAKQEARREALRTKNSVPMGKMPVRTQIAKAPASMVNDARINRQFDPDKAPVIRSVRSATSAQLTQQDKERKLREERLLRIKNAGSSKPKVSDDSNVLSFDDDGNEAEVSGMPRSRKKDASEDGDGDDLFGDRENDKEFEFPYRAATPPPPSSESDSAYLIEELGPSPAKATASPSKSSSSILRDKFAKRRGGLLSAAPGANSCTPTKRSPPTSPPTRAATVARSSSSASPAPAKRPAGDAALSPPAPKRKSAGVDIFMRQNKRPRN</sequence>
<dbReference type="GO" id="GO:0070449">
    <property type="term" value="C:elongin complex"/>
    <property type="evidence" value="ECO:0007669"/>
    <property type="project" value="InterPro"/>
</dbReference>
<evidence type="ECO:0000313" key="2">
    <source>
        <dbReference type="EMBL" id="KAK3942728.1"/>
    </source>
</evidence>
<evidence type="ECO:0008006" key="4">
    <source>
        <dbReference type="Google" id="ProtNLM"/>
    </source>
</evidence>
<dbReference type="PANTHER" id="PTHR47543">
    <property type="entry name" value="OS08G0169600 PROTEIN"/>
    <property type="match status" value="1"/>
</dbReference>
<feature type="compositionally biased region" description="Gly residues" evidence="1">
    <location>
        <begin position="148"/>
        <end position="160"/>
    </location>
</feature>
<proteinExistence type="predicted"/>
<reference evidence="3" key="1">
    <citation type="journal article" date="2023" name="Mol. Phylogenet. Evol.">
        <title>Genome-scale phylogeny and comparative genomics of the fungal order Sordariales.</title>
        <authorList>
            <person name="Hensen N."/>
            <person name="Bonometti L."/>
            <person name="Westerberg I."/>
            <person name="Brannstrom I.O."/>
            <person name="Guillou S."/>
            <person name="Cros-Aarteil S."/>
            <person name="Calhoun S."/>
            <person name="Haridas S."/>
            <person name="Kuo A."/>
            <person name="Mondo S."/>
            <person name="Pangilinan J."/>
            <person name="Riley R."/>
            <person name="LaButti K."/>
            <person name="Andreopoulos B."/>
            <person name="Lipzen A."/>
            <person name="Chen C."/>
            <person name="Yan M."/>
            <person name="Daum C."/>
            <person name="Ng V."/>
            <person name="Clum A."/>
            <person name="Steindorff A."/>
            <person name="Ohm R.A."/>
            <person name="Martin F."/>
            <person name="Silar P."/>
            <person name="Natvig D.O."/>
            <person name="Lalanne C."/>
            <person name="Gautier V."/>
            <person name="Ament-Velasquez S.L."/>
            <person name="Kruys A."/>
            <person name="Hutchinson M.I."/>
            <person name="Powell A.J."/>
            <person name="Barry K."/>
            <person name="Miller A.N."/>
            <person name="Grigoriev I.V."/>
            <person name="Debuchy R."/>
            <person name="Gladieux P."/>
            <person name="Hiltunen Thoren M."/>
            <person name="Johannesson H."/>
        </authorList>
    </citation>
    <scope>NUCLEOTIDE SEQUENCE [LARGE SCALE GENOMIC DNA]</scope>
    <source>
        <strain evidence="3">CBS 340.73</strain>
    </source>
</reference>
<dbReference type="InterPro" id="IPR010684">
    <property type="entry name" value="RNA_pol_II_trans_fac_SIII_A"/>
</dbReference>
<evidence type="ECO:0000256" key="1">
    <source>
        <dbReference type="SAM" id="MobiDB-lite"/>
    </source>
</evidence>
<comment type="caution">
    <text evidence="2">The sequence shown here is derived from an EMBL/GenBank/DDBJ whole genome shotgun (WGS) entry which is preliminary data.</text>
</comment>
<feature type="compositionally biased region" description="Low complexity" evidence="1">
    <location>
        <begin position="345"/>
        <end position="360"/>
    </location>
</feature>
<dbReference type="AlphaFoldDB" id="A0AAN6NEI9"/>
<dbReference type="PANTHER" id="PTHR47543:SF2">
    <property type="entry name" value="RNA POLYMERASE II TRANSCRIPTION FACTOR SIII SUBUNIT A"/>
    <property type="match status" value="1"/>
</dbReference>
<evidence type="ECO:0000313" key="3">
    <source>
        <dbReference type="Proteomes" id="UP001303473"/>
    </source>
</evidence>
<feature type="compositionally biased region" description="Basic and acidic residues" evidence="1">
    <location>
        <begin position="309"/>
        <end position="320"/>
    </location>
</feature>
<dbReference type="Gene3D" id="6.10.250.3180">
    <property type="match status" value="1"/>
</dbReference>
<dbReference type="Pfam" id="PF06881">
    <property type="entry name" value="Elongin_A"/>
    <property type="match status" value="1"/>
</dbReference>
<accession>A0AAN6NEI9</accession>
<dbReference type="GO" id="GO:0006368">
    <property type="term" value="P:transcription elongation by RNA polymerase II"/>
    <property type="evidence" value="ECO:0007669"/>
    <property type="project" value="InterPro"/>
</dbReference>
<feature type="compositionally biased region" description="Low complexity" evidence="1">
    <location>
        <begin position="384"/>
        <end position="415"/>
    </location>
</feature>
<keyword evidence="3" id="KW-1185">Reference proteome</keyword>
<feature type="compositionally biased region" description="Basic and acidic residues" evidence="1">
    <location>
        <begin position="176"/>
        <end position="191"/>
    </location>
</feature>
<name>A0AAN6NEI9_9PEZI</name>
<feature type="compositionally biased region" description="Basic and acidic residues" evidence="1">
    <location>
        <begin position="219"/>
        <end position="230"/>
    </location>
</feature>
<feature type="compositionally biased region" description="Basic and acidic residues" evidence="1">
    <location>
        <begin position="246"/>
        <end position="258"/>
    </location>
</feature>
<protein>
    <recommendedName>
        <fullName evidence="4">Elongin-A</fullName>
    </recommendedName>
</protein>